<evidence type="ECO:0000256" key="1">
    <source>
        <dbReference type="SAM" id="SignalP"/>
    </source>
</evidence>
<dbReference type="AlphaFoldDB" id="A0A6G1M6W8"/>
<protein>
    <submittedName>
        <fullName evidence="2">Uncharacterized protein</fullName>
    </submittedName>
</protein>
<comment type="caution">
    <text evidence="2">The sequence shown here is derived from an EMBL/GenBank/DDBJ whole genome shotgun (WGS) entry which is preliminary data.</text>
</comment>
<feature type="signal peptide" evidence="1">
    <location>
        <begin position="1"/>
        <end position="27"/>
    </location>
</feature>
<sequence>MQATPRAPNLFITFFLILLAIVRPLLAAPVEITKEAQCSGGNECIKETDNIKFRAANTVRPKYISQSVPMTNARKLKKRSQLAAQLKKRAVLARERK</sequence>
<proteinExistence type="predicted"/>
<reference evidence="2 3" key="1">
    <citation type="submission" date="2019-06" db="EMBL/GenBank/DDBJ databases">
        <authorList>
            <person name="Palmer J.M."/>
        </authorList>
    </citation>
    <scope>NUCLEOTIDE SEQUENCE [LARGE SCALE GENOMIC DNA]</scope>
    <source>
        <strain evidence="2 3">TWF788</strain>
    </source>
</reference>
<dbReference type="Proteomes" id="UP000479691">
    <property type="component" value="Unassembled WGS sequence"/>
</dbReference>
<organism evidence="2 3">
    <name type="scientific">Orbilia oligospora</name>
    <name type="common">Nematode-trapping fungus</name>
    <name type="synonym">Arthrobotrys oligospora</name>
    <dbReference type="NCBI Taxonomy" id="2813651"/>
    <lineage>
        <taxon>Eukaryota</taxon>
        <taxon>Fungi</taxon>
        <taxon>Dikarya</taxon>
        <taxon>Ascomycota</taxon>
        <taxon>Pezizomycotina</taxon>
        <taxon>Orbiliomycetes</taxon>
        <taxon>Orbiliales</taxon>
        <taxon>Orbiliaceae</taxon>
        <taxon>Orbilia</taxon>
    </lineage>
</organism>
<gene>
    <name evidence="2" type="ORF">TWF788_002417</name>
</gene>
<accession>A0A6G1M6W8</accession>
<name>A0A6G1M6W8_ORBOL</name>
<evidence type="ECO:0000313" key="2">
    <source>
        <dbReference type="EMBL" id="KAF3161726.1"/>
    </source>
</evidence>
<evidence type="ECO:0000313" key="3">
    <source>
        <dbReference type="Proteomes" id="UP000479691"/>
    </source>
</evidence>
<dbReference type="EMBL" id="JAABOE010000143">
    <property type="protein sequence ID" value="KAF3161726.1"/>
    <property type="molecule type" value="Genomic_DNA"/>
</dbReference>
<feature type="chain" id="PRO_5041131289" evidence="1">
    <location>
        <begin position="28"/>
        <end position="97"/>
    </location>
</feature>
<keyword evidence="1" id="KW-0732">Signal</keyword>